<organism evidence="4 5">
    <name type="scientific">Actinokineospora iranica</name>
    <dbReference type="NCBI Taxonomy" id="1271860"/>
    <lineage>
        <taxon>Bacteria</taxon>
        <taxon>Bacillati</taxon>
        <taxon>Actinomycetota</taxon>
        <taxon>Actinomycetes</taxon>
        <taxon>Pseudonocardiales</taxon>
        <taxon>Pseudonocardiaceae</taxon>
        <taxon>Actinokineospora</taxon>
    </lineage>
</organism>
<keyword evidence="1" id="KW-0808">Transferase</keyword>
<evidence type="ECO:0000256" key="2">
    <source>
        <dbReference type="SAM" id="MobiDB-lite"/>
    </source>
</evidence>
<dbReference type="InterPro" id="IPR016039">
    <property type="entry name" value="Thiolase-like"/>
</dbReference>
<feature type="domain" description="Ketosynthase family 3 (KS3)" evidence="3">
    <location>
        <begin position="188"/>
        <end position="600"/>
    </location>
</feature>
<dbReference type="SUPFAM" id="SSF53901">
    <property type="entry name" value="Thiolase-like"/>
    <property type="match status" value="2"/>
</dbReference>
<dbReference type="Proteomes" id="UP000199501">
    <property type="component" value="Unassembled WGS sequence"/>
</dbReference>
<dbReference type="GO" id="GO:0006633">
    <property type="term" value="P:fatty acid biosynthetic process"/>
    <property type="evidence" value="ECO:0007669"/>
    <property type="project" value="InterPro"/>
</dbReference>
<evidence type="ECO:0000313" key="4">
    <source>
        <dbReference type="EMBL" id="SDD09963.1"/>
    </source>
</evidence>
<dbReference type="STRING" id="1271860.SAMN05216174_107122"/>
<dbReference type="InterPro" id="IPR000794">
    <property type="entry name" value="Beta-ketoacyl_synthase"/>
</dbReference>
<dbReference type="PANTHER" id="PTHR11712:SF336">
    <property type="entry name" value="3-OXOACYL-[ACYL-CARRIER-PROTEIN] SYNTHASE, MITOCHONDRIAL"/>
    <property type="match status" value="1"/>
</dbReference>
<sequence>MKRTRVSEVGTVGAHRKWVAEVLLDGDLAEARGRFDRPNDRAASREPVADRERVPRAAGLAGGGTVASRLSPSLSGVATLPAAHADGENTSLDREITNRTGLCETPKTCAGAGVAANTVVSDASTVITAGQADRVVAAAGRPGSPASGPGRGAGGAAARPHSERRLLGRQRTARRRAVNTAALVDHTEQSALTVLASARWPGSASDTRSVKVMSAFIPLVAATVGLRPRGGCTRVVTAPPVDGLPDIGGIADARISVGVDVTHDRVAVVGPTRGGGSLTHGNFSTLRREHGGRRASPHLLPGTPAAMAAARIAIRQGIRGYSGRITTACAAGARSIAKAPRPVRAGEADAVVCGGSDTALHLTVAAAFANAWALARGRCADPTSACGRFDKCRNGFVLGEGAGVLVVERADFADARGAAAHAGSLGSGGTTDICYPPTPPPDGMGVETVSRKATIDVCCPTAVLPDGVGVEAVMRKATIDVCCPTAVLSDGVGVEAVMRKATFAAGSAWSDVDCVSAQGTSPPGDARRSSAARPRSRRPGPPVPPRARWVRVGAVRAALSNSFTFRGHHNLSLPIAAPNTRPTRTTTPSDATSPLRHTRG</sequence>
<evidence type="ECO:0000313" key="5">
    <source>
        <dbReference type="Proteomes" id="UP000199501"/>
    </source>
</evidence>
<feature type="region of interest" description="Disordered" evidence="2">
    <location>
        <begin position="572"/>
        <end position="600"/>
    </location>
</feature>
<reference evidence="5" key="1">
    <citation type="submission" date="2016-10" db="EMBL/GenBank/DDBJ databases">
        <authorList>
            <person name="Varghese N."/>
            <person name="Submissions S."/>
        </authorList>
    </citation>
    <scope>NUCLEOTIDE SEQUENCE [LARGE SCALE GENOMIC DNA]</scope>
    <source>
        <strain evidence="5">IBRC-M 10403</strain>
    </source>
</reference>
<protein>
    <submittedName>
        <fullName evidence="4">3-oxoacyl-(Acyl-carrier-protein) synthase</fullName>
    </submittedName>
</protein>
<evidence type="ECO:0000256" key="1">
    <source>
        <dbReference type="ARBA" id="ARBA00022679"/>
    </source>
</evidence>
<dbReference type="Pfam" id="PF00109">
    <property type="entry name" value="ketoacyl-synt"/>
    <property type="match status" value="1"/>
</dbReference>
<dbReference type="InterPro" id="IPR014030">
    <property type="entry name" value="Ketoacyl_synth_N"/>
</dbReference>
<accession>A0A1G6RZV9</accession>
<gene>
    <name evidence="4" type="ORF">SAMN05216174_107122</name>
</gene>
<dbReference type="InterPro" id="IPR020841">
    <property type="entry name" value="PKS_Beta-ketoAc_synthase_dom"/>
</dbReference>
<feature type="compositionally biased region" description="Low complexity" evidence="2">
    <location>
        <begin position="139"/>
        <end position="148"/>
    </location>
</feature>
<feature type="compositionally biased region" description="Low complexity" evidence="2">
    <location>
        <begin position="521"/>
        <end position="533"/>
    </location>
</feature>
<dbReference type="PROSITE" id="PS52004">
    <property type="entry name" value="KS3_2"/>
    <property type="match status" value="1"/>
</dbReference>
<dbReference type="PROSITE" id="PS00606">
    <property type="entry name" value="KS3_1"/>
    <property type="match status" value="1"/>
</dbReference>
<dbReference type="Gene3D" id="3.40.47.10">
    <property type="match status" value="1"/>
</dbReference>
<dbReference type="OrthoDB" id="3802565at2"/>
<name>A0A1G6RZV9_9PSEU</name>
<dbReference type="AlphaFoldDB" id="A0A1G6RZV9"/>
<feature type="region of interest" description="Disordered" evidence="2">
    <location>
        <begin position="139"/>
        <end position="173"/>
    </location>
</feature>
<dbReference type="InterPro" id="IPR018201">
    <property type="entry name" value="Ketoacyl_synth_AS"/>
</dbReference>
<dbReference type="PANTHER" id="PTHR11712">
    <property type="entry name" value="POLYKETIDE SYNTHASE-RELATED"/>
    <property type="match status" value="1"/>
</dbReference>
<feature type="region of interest" description="Disordered" evidence="2">
    <location>
        <begin position="515"/>
        <end position="547"/>
    </location>
</feature>
<dbReference type="EMBL" id="FMZZ01000007">
    <property type="protein sequence ID" value="SDD09963.1"/>
    <property type="molecule type" value="Genomic_DNA"/>
</dbReference>
<proteinExistence type="predicted"/>
<keyword evidence="5" id="KW-1185">Reference proteome</keyword>
<feature type="compositionally biased region" description="Low complexity" evidence="2">
    <location>
        <begin position="574"/>
        <end position="594"/>
    </location>
</feature>
<dbReference type="GO" id="GO:0004315">
    <property type="term" value="F:3-oxoacyl-[acyl-carrier-protein] synthase activity"/>
    <property type="evidence" value="ECO:0007669"/>
    <property type="project" value="InterPro"/>
</dbReference>
<evidence type="ECO:0000259" key="3">
    <source>
        <dbReference type="PROSITE" id="PS52004"/>
    </source>
</evidence>